<evidence type="ECO:0000313" key="2">
    <source>
        <dbReference type="Proteomes" id="UP001549019"/>
    </source>
</evidence>
<gene>
    <name evidence="1" type="ORF">ABHD89_001081</name>
</gene>
<reference evidence="1 2" key="1">
    <citation type="submission" date="2024-05" db="EMBL/GenBank/DDBJ databases">
        <title>Genomic Encyclopedia of Type Strains, Phase IV (KMG-IV): sequencing the most valuable type-strain genomes for metagenomic binning, comparative biology and taxonomic classification.</title>
        <authorList>
            <person name="Goeker M."/>
        </authorList>
    </citation>
    <scope>NUCLEOTIDE SEQUENCE [LARGE SCALE GENOMIC DNA]</scope>
    <source>
        <strain evidence="1 2">DSM 25286</strain>
    </source>
</reference>
<comment type="caution">
    <text evidence="1">The sequence shown here is derived from an EMBL/GenBank/DDBJ whole genome shotgun (WGS) entry which is preliminary data.</text>
</comment>
<name>A0ABV2E8E1_9STAP</name>
<sequence length="33" mass="3938">MNKEDKLFSNGFTAKLMQMGFKKAHYNLPDREF</sequence>
<proteinExistence type="predicted"/>
<dbReference type="Proteomes" id="UP001549019">
    <property type="component" value="Unassembled WGS sequence"/>
</dbReference>
<organism evidence="1 2">
    <name type="scientific">Salinicoccus halitifaciens</name>
    <dbReference type="NCBI Taxonomy" id="1073415"/>
    <lineage>
        <taxon>Bacteria</taxon>
        <taxon>Bacillati</taxon>
        <taxon>Bacillota</taxon>
        <taxon>Bacilli</taxon>
        <taxon>Bacillales</taxon>
        <taxon>Staphylococcaceae</taxon>
        <taxon>Salinicoccus</taxon>
    </lineage>
</organism>
<keyword evidence="2" id="KW-1185">Reference proteome</keyword>
<accession>A0ABV2E8E1</accession>
<evidence type="ECO:0000313" key="1">
    <source>
        <dbReference type="EMBL" id="MET3110679.1"/>
    </source>
</evidence>
<dbReference type="EMBL" id="JBDZDV010000002">
    <property type="protein sequence ID" value="MET3110679.1"/>
    <property type="molecule type" value="Genomic_DNA"/>
</dbReference>
<protein>
    <submittedName>
        <fullName evidence="1">Uncharacterized protein</fullName>
    </submittedName>
</protein>